<dbReference type="PANTHER" id="PTHR42874:SF1">
    <property type="entry name" value="URICASE"/>
    <property type="match status" value="1"/>
</dbReference>
<accession>A0A326U822</accession>
<dbReference type="PRINTS" id="PR00093">
    <property type="entry name" value="URICASE"/>
</dbReference>
<comment type="similarity">
    <text evidence="2 5 7">Belongs to the uricase family.</text>
</comment>
<feature type="binding site" evidence="6">
    <location>
        <position position="276"/>
    </location>
    <ligand>
        <name>5-hydroxyisourate</name>
        <dbReference type="ChEBI" id="CHEBI:18072"/>
    </ligand>
</feature>
<dbReference type="Proteomes" id="UP000248806">
    <property type="component" value="Unassembled WGS sequence"/>
</dbReference>
<evidence type="ECO:0000256" key="4">
    <source>
        <dbReference type="ARBA" id="ARBA00023002"/>
    </source>
</evidence>
<dbReference type="InterPro" id="IPR002042">
    <property type="entry name" value="Uricase"/>
</dbReference>
<dbReference type="PANTHER" id="PTHR42874">
    <property type="entry name" value="URICASE"/>
    <property type="match status" value="1"/>
</dbReference>
<feature type="binding site" evidence="6">
    <location>
        <position position="74"/>
    </location>
    <ligand>
        <name>urate</name>
        <dbReference type="ChEBI" id="CHEBI:17775"/>
    </ligand>
</feature>
<dbReference type="GO" id="GO:0004846">
    <property type="term" value="F:urate oxidase activity"/>
    <property type="evidence" value="ECO:0007669"/>
    <property type="project" value="UniProtKB-EC"/>
</dbReference>
<dbReference type="EMBL" id="QKUF01000009">
    <property type="protein sequence ID" value="PZW29325.1"/>
    <property type="molecule type" value="Genomic_DNA"/>
</dbReference>
<comment type="catalytic activity">
    <reaction evidence="5 7">
        <text>urate + O2 + H2O = 5-hydroxyisourate + H2O2</text>
        <dbReference type="Rhea" id="RHEA:21368"/>
        <dbReference type="ChEBI" id="CHEBI:15377"/>
        <dbReference type="ChEBI" id="CHEBI:15379"/>
        <dbReference type="ChEBI" id="CHEBI:16240"/>
        <dbReference type="ChEBI" id="CHEBI:17775"/>
        <dbReference type="ChEBI" id="CHEBI:18072"/>
        <dbReference type="EC" id="1.7.3.3"/>
    </reaction>
</comment>
<dbReference type="AlphaFoldDB" id="A0A326U822"/>
<feature type="binding site" evidence="6">
    <location>
        <position position="201"/>
    </location>
    <ligand>
        <name>urate</name>
        <dbReference type="ChEBI" id="CHEBI:17775"/>
    </ligand>
</feature>
<keyword evidence="4 5" id="KW-0560">Oxidoreductase</keyword>
<feature type="binding site" evidence="6">
    <location>
        <position position="74"/>
    </location>
    <ligand>
        <name>5-hydroxyisourate</name>
        <dbReference type="ChEBI" id="CHEBI:18072"/>
    </ligand>
</feature>
<dbReference type="PIRSF" id="PIRSF000241">
    <property type="entry name" value="Urate_oxidase"/>
    <property type="match status" value="1"/>
</dbReference>
<dbReference type="Pfam" id="PF01014">
    <property type="entry name" value="Uricase"/>
    <property type="match status" value="2"/>
</dbReference>
<comment type="function">
    <text evidence="5 7">Catalyzes the oxidation of uric acid to 5-hydroxyisourate, which is further processed to form (S)-allantoin.</text>
</comment>
<feature type="binding site" evidence="6">
    <location>
        <position position="184"/>
    </location>
    <ligand>
        <name>urate</name>
        <dbReference type="ChEBI" id="CHEBI:17775"/>
    </ligand>
</feature>
<feature type="binding site" evidence="6">
    <location>
        <position position="276"/>
    </location>
    <ligand>
        <name>O2</name>
        <dbReference type="ChEBI" id="CHEBI:15379"/>
    </ligand>
</feature>
<feature type="binding site" evidence="6">
    <location>
        <position position="250"/>
    </location>
    <ligand>
        <name>urate</name>
        <dbReference type="ChEBI" id="CHEBI:17775"/>
    </ligand>
</feature>
<feature type="binding site" evidence="6">
    <location>
        <position position="73"/>
    </location>
    <ligand>
        <name>O2</name>
        <dbReference type="ChEBI" id="CHEBI:15379"/>
    </ligand>
</feature>
<dbReference type="OrthoDB" id="9809009at2"/>
<evidence type="ECO:0000256" key="1">
    <source>
        <dbReference type="ARBA" id="ARBA00004831"/>
    </source>
</evidence>
<feature type="binding site" evidence="6">
    <location>
        <position position="73"/>
    </location>
    <ligand>
        <name>5-hydroxyisourate</name>
        <dbReference type="ChEBI" id="CHEBI:18072"/>
    </ligand>
</feature>
<dbReference type="RefSeq" id="WP_111323402.1">
    <property type="nucleotide sequence ID" value="NZ_BIFX01000001.1"/>
</dbReference>
<evidence type="ECO:0000256" key="7">
    <source>
        <dbReference type="RuleBase" id="RU004455"/>
    </source>
</evidence>
<evidence type="ECO:0000256" key="2">
    <source>
        <dbReference type="ARBA" id="ARBA00009760"/>
    </source>
</evidence>
<dbReference type="GO" id="GO:0006145">
    <property type="term" value="P:purine nucleobase catabolic process"/>
    <property type="evidence" value="ECO:0007669"/>
    <property type="project" value="TreeGrafter"/>
</dbReference>
<dbReference type="SUPFAM" id="SSF55620">
    <property type="entry name" value="Tetrahydrobiopterin biosynthesis enzymes-like"/>
    <property type="match status" value="2"/>
</dbReference>
<keyword evidence="9" id="KW-1185">Reference proteome</keyword>
<feature type="binding site" evidence="6">
    <location>
        <position position="250"/>
    </location>
    <ligand>
        <name>5-hydroxyisourate</name>
        <dbReference type="ChEBI" id="CHEBI:18072"/>
    </ligand>
</feature>
<name>A0A326U822_THEHA</name>
<feature type="binding site" evidence="6">
    <location>
        <position position="73"/>
    </location>
    <ligand>
        <name>urate</name>
        <dbReference type="ChEBI" id="CHEBI:17775"/>
    </ligand>
</feature>
<keyword evidence="3 5" id="KW-0659">Purine metabolism</keyword>
<dbReference type="GO" id="GO:0019628">
    <property type="term" value="P:urate catabolic process"/>
    <property type="evidence" value="ECO:0007669"/>
    <property type="project" value="UniProtKB-UniPathway"/>
</dbReference>
<protein>
    <recommendedName>
        <fullName evidence="5 7">Uricase</fullName>
        <ecNumber evidence="5 7">1.7.3.3</ecNumber>
    </recommendedName>
    <alternativeName>
        <fullName evidence="5">Urate oxidase</fullName>
    </alternativeName>
</protein>
<dbReference type="EC" id="1.7.3.3" evidence="5 7"/>
<evidence type="ECO:0000256" key="3">
    <source>
        <dbReference type="ARBA" id="ARBA00022631"/>
    </source>
</evidence>
<evidence type="ECO:0000256" key="5">
    <source>
        <dbReference type="PIRNR" id="PIRNR000241"/>
    </source>
</evidence>
<evidence type="ECO:0000256" key="6">
    <source>
        <dbReference type="PIRSR" id="PIRSR000241-2"/>
    </source>
</evidence>
<proteinExistence type="inferred from homology"/>
<dbReference type="NCBIfam" id="TIGR03383">
    <property type="entry name" value="urate_oxi"/>
    <property type="match status" value="1"/>
</dbReference>
<reference evidence="8 9" key="1">
    <citation type="submission" date="2018-06" db="EMBL/GenBank/DDBJ databases">
        <title>Genomic Encyclopedia of Archaeal and Bacterial Type Strains, Phase II (KMG-II): from individual species to whole genera.</title>
        <authorList>
            <person name="Goeker M."/>
        </authorList>
    </citation>
    <scope>NUCLEOTIDE SEQUENCE [LARGE SCALE GENOMIC DNA]</scope>
    <source>
        <strain evidence="8 9">ATCC BAA-1881</strain>
    </source>
</reference>
<feature type="binding site" evidence="6">
    <location>
        <position position="184"/>
    </location>
    <ligand>
        <name>5-hydroxyisourate</name>
        <dbReference type="ChEBI" id="CHEBI:18072"/>
    </ligand>
</feature>
<gene>
    <name evidence="8" type="ORF">EI42_03047</name>
</gene>
<evidence type="ECO:0000313" key="8">
    <source>
        <dbReference type="EMBL" id="PZW29325.1"/>
    </source>
</evidence>
<comment type="caution">
    <text evidence="8">The sequence shown here is derived from an EMBL/GenBank/DDBJ whole genome shotgun (WGS) entry which is preliminary data.</text>
</comment>
<feature type="binding site" evidence="6">
    <location>
        <position position="201"/>
    </location>
    <ligand>
        <name>5-hydroxyisourate</name>
        <dbReference type="ChEBI" id="CHEBI:18072"/>
    </ligand>
</feature>
<organism evidence="8 9">
    <name type="scientific">Thermosporothrix hazakensis</name>
    <dbReference type="NCBI Taxonomy" id="644383"/>
    <lineage>
        <taxon>Bacteria</taxon>
        <taxon>Bacillati</taxon>
        <taxon>Chloroflexota</taxon>
        <taxon>Ktedonobacteria</taxon>
        <taxon>Ktedonobacterales</taxon>
        <taxon>Thermosporotrichaceae</taxon>
        <taxon>Thermosporothrix</taxon>
    </lineage>
</organism>
<dbReference type="Gene3D" id="3.10.270.10">
    <property type="entry name" value="Urate Oxidase"/>
    <property type="match status" value="1"/>
</dbReference>
<sequence>MSGGYSFDISYGKMRVPVYRVYATPLEGISAIPESAFTGRPNTLFALEVDVEVFGRNFFPAYEKGDNSNVVATDSMKNFVLRQALSYEGATLEGFLEYLGRNLLAAYSHMEALRVSGRELPFHYVPVPHQERFEQSEVLFSRAHGDYAVASLDLARDEQQHPTLSNHRCGQVGLELFKVTGSSFTRFYRDEYTTLPEREDRPLFIYLDVFWKYGEVADMLAADHQRYVPAEQVRDLLQTVFHEFVSESIQHLVYEMGKRLLDRFPQLAEVSFEAQNRTRDPMAVSSVDERVKVYSDPFPAYGLIKLTLSR</sequence>
<dbReference type="UniPathway" id="UPA00394">
    <property type="reaction ID" value="UER00650"/>
</dbReference>
<evidence type="ECO:0000313" key="9">
    <source>
        <dbReference type="Proteomes" id="UP000248806"/>
    </source>
</evidence>
<comment type="pathway">
    <text evidence="1 5">Purine metabolism; urate degradation; (S)-allantoin from urate: step 1/3.</text>
</comment>
<feature type="binding site" evidence="6">
    <location>
        <position position="276"/>
    </location>
    <ligand>
        <name>urate</name>
        <dbReference type="ChEBI" id="CHEBI:17775"/>
    </ligand>
</feature>